<keyword evidence="1" id="KW-0575">Peroxidase</keyword>
<dbReference type="EMBL" id="FWFG01000116">
    <property type="protein sequence ID" value="SLM95759.1"/>
    <property type="molecule type" value="Genomic_DNA"/>
</dbReference>
<accession>A0A1X6X9E4</accession>
<dbReference type="AlphaFoldDB" id="A0A1X6X9E4"/>
<dbReference type="Gene3D" id="1.20.1290.10">
    <property type="entry name" value="AhpD-like"/>
    <property type="match status" value="1"/>
</dbReference>
<evidence type="ECO:0000313" key="2">
    <source>
        <dbReference type="Proteomes" id="UP000195981"/>
    </source>
</evidence>
<dbReference type="RefSeq" id="WP_087105229.1">
    <property type="nucleotide sequence ID" value="NZ_FWFG01000116.1"/>
</dbReference>
<dbReference type="Proteomes" id="UP000195981">
    <property type="component" value="Unassembled WGS sequence"/>
</dbReference>
<gene>
    <name evidence="1" type="ORF">FM110_13315</name>
</gene>
<dbReference type="SUPFAM" id="SSF69118">
    <property type="entry name" value="AhpD-like"/>
    <property type="match status" value="1"/>
</dbReference>
<name>A0A1X6X9E4_9MICO</name>
<organism evidence="1 2">
    <name type="scientific">Brachybacterium nesterenkovii</name>
    <dbReference type="NCBI Taxonomy" id="47847"/>
    <lineage>
        <taxon>Bacteria</taxon>
        <taxon>Bacillati</taxon>
        <taxon>Actinomycetota</taxon>
        <taxon>Actinomycetes</taxon>
        <taxon>Micrococcales</taxon>
        <taxon>Dermabacteraceae</taxon>
        <taxon>Brachybacterium</taxon>
    </lineage>
</organism>
<dbReference type="GO" id="GO:0004601">
    <property type="term" value="F:peroxidase activity"/>
    <property type="evidence" value="ECO:0007669"/>
    <property type="project" value="UniProtKB-KW"/>
</dbReference>
<reference evidence="1 2" key="1">
    <citation type="submission" date="2017-02" db="EMBL/GenBank/DDBJ databases">
        <authorList>
            <person name="Peterson S.W."/>
        </authorList>
    </citation>
    <scope>NUCLEOTIDE SEQUENCE [LARGE SCALE GENOMIC DNA]</scope>
    <source>
        <strain evidence="1 2">CIP104813</strain>
    </source>
</reference>
<dbReference type="InterPro" id="IPR029032">
    <property type="entry name" value="AhpD-like"/>
</dbReference>
<dbReference type="PANTHER" id="PTHR35446">
    <property type="entry name" value="SI:CH211-175M2.5"/>
    <property type="match status" value="1"/>
</dbReference>
<keyword evidence="1" id="KW-0560">Oxidoreductase</keyword>
<keyword evidence="2" id="KW-1185">Reference proteome</keyword>
<sequence length="120" mass="12480">MSTGERELAALAVSLRTPCVFCASVHGRRHFLETRDERTATLLADADADAGAEALEGERDRAVARLAQALAAPVPAVPVDEAVELRGLGAGDAEIAVVGAVAAMFAWANRLISMLGEPVD</sequence>
<evidence type="ECO:0000313" key="1">
    <source>
        <dbReference type="EMBL" id="SLM95759.1"/>
    </source>
</evidence>
<protein>
    <submittedName>
        <fullName evidence="1">Alkylhydroperoxidase AhpD domain protein</fullName>
    </submittedName>
</protein>
<dbReference type="PANTHER" id="PTHR35446:SF2">
    <property type="entry name" value="CARBOXYMUCONOLACTONE DECARBOXYLASE-LIKE DOMAIN-CONTAINING PROTEIN"/>
    <property type="match status" value="1"/>
</dbReference>
<proteinExistence type="predicted"/>